<dbReference type="InterPro" id="IPR049546">
    <property type="entry name" value="WDR54_beta_prop"/>
</dbReference>
<sequence>MALDTGLETAVTCLKAWAGQIVAGYLSGHIRIFNLHDGRIQAEVCAHVRSISGLDVAVESGLLISASEDTFVRVWQLGKIDVPIEHKYSFSERDTTICGVTFTDDLGAGYLTTGYDRLDLLCYAM</sequence>
<name>A0A423SF00_PENVA</name>
<dbReference type="Proteomes" id="UP000283509">
    <property type="component" value="Unassembled WGS sequence"/>
</dbReference>
<dbReference type="Gene3D" id="2.130.10.10">
    <property type="entry name" value="YVTN repeat-like/Quinoprotein amine dehydrogenase"/>
    <property type="match status" value="1"/>
</dbReference>
<comment type="caution">
    <text evidence="3">The sequence shown here is derived from an EMBL/GenBank/DDBJ whole genome shotgun (WGS) entry which is preliminary data.</text>
</comment>
<keyword evidence="1" id="KW-0853">WD repeat</keyword>
<dbReference type="PROSITE" id="PS50082">
    <property type="entry name" value="WD_REPEATS_2"/>
    <property type="match status" value="1"/>
</dbReference>
<dbReference type="AlphaFoldDB" id="A0A423SF00"/>
<evidence type="ECO:0000256" key="1">
    <source>
        <dbReference type="PROSITE-ProRule" id="PRU00221"/>
    </source>
</evidence>
<reference evidence="3 4" key="1">
    <citation type="submission" date="2018-04" db="EMBL/GenBank/DDBJ databases">
        <authorList>
            <person name="Zhang X."/>
            <person name="Yuan J."/>
            <person name="Li F."/>
            <person name="Xiang J."/>
        </authorList>
    </citation>
    <scope>NUCLEOTIDE SEQUENCE [LARGE SCALE GENOMIC DNA]</scope>
    <source>
        <tissue evidence="3">Muscle</tissue>
    </source>
</reference>
<evidence type="ECO:0000259" key="2">
    <source>
        <dbReference type="Pfam" id="PF21031"/>
    </source>
</evidence>
<dbReference type="Pfam" id="PF21031">
    <property type="entry name" value="WDR54"/>
    <property type="match status" value="1"/>
</dbReference>
<proteinExistence type="predicted"/>
<feature type="repeat" description="WD" evidence="1">
    <location>
        <begin position="44"/>
        <end position="77"/>
    </location>
</feature>
<reference evidence="3 4" key="2">
    <citation type="submission" date="2019-01" db="EMBL/GenBank/DDBJ databases">
        <title>The decoding of complex shrimp genome reveals the adaptation for benthos swimmer, frequently molting mechanism and breeding impact on genome.</title>
        <authorList>
            <person name="Sun Y."/>
            <person name="Gao Y."/>
            <person name="Yu Y."/>
        </authorList>
    </citation>
    <scope>NUCLEOTIDE SEQUENCE [LARGE SCALE GENOMIC DNA]</scope>
    <source>
        <tissue evidence="3">Muscle</tissue>
    </source>
</reference>
<feature type="domain" description="WD repeat-containing protein 54 beta-propeller" evidence="2">
    <location>
        <begin position="9"/>
        <end position="119"/>
    </location>
</feature>
<keyword evidence="4" id="KW-1185">Reference proteome</keyword>
<dbReference type="InterPro" id="IPR036322">
    <property type="entry name" value="WD40_repeat_dom_sf"/>
</dbReference>
<evidence type="ECO:0000313" key="3">
    <source>
        <dbReference type="EMBL" id="ROT62758.1"/>
    </source>
</evidence>
<dbReference type="SUPFAM" id="SSF50978">
    <property type="entry name" value="WD40 repeat-like"/>
    <property type="match status" value="1"/>
</dbReference>
<protein>
    <recommendedName>
        <fullName evidence="2">WD repeat-containing protein 54 beta-propeller domain-containing protein</fullName>
    </recommendedName>
</protein>
<dbReference type="EMBL" id="QCYY01003555">
    <property type="protein sequence ID" value="ROT62758.1"/>
    <property type="molecule type" value="Genomic_DNA"/>
</dbReference>
<organism evidence="3 4">
    <name type="scientific">Penaeus vannamei</name>
    <name type="common">Whiteleg shrimp</name>
    <name type="synonym">Litopenaeus vannamei</name>
    <dbReference type="NCBI Taxonomy" id="6689"/>
    <lineage>
        <taxon>Eukaryota</taxon>
        <taxon>Metazoa</taxon>
        <taxon>Ecdysozoa</taxon>
        <taxon>Arthropoda</taxon>
        <taxon>Crustacea</taxon>
        <taxon>Multicrustacea</taxon>
        <taxon>Malacostraca</taxon>
        <taxon>Eumalacostraca</taxon>
        <taxon>Eucarida</taxon>
        <taxon>Decapoda</taxon>
        <taxon>Dendrobranchiata</taxon>
        <taxon>Penaeoidea</taxon>
        <taxon>Penaeidae</taxon>
        <taxon>Penaeus</taxon>
    </lineage>
</organism>
<accession>A0A423SF00</accession>
<dbReference type="STRING" id="6689.A0A423SF00"/>
<dbReference type="InterPro" id="IPR015943">
    <property type="entry name" value="WD40/YVTN_repeat-like_dom_sf"/>
</dbReference>
<dbReference type="InterPro" id="IPR001680">
    <property type="entry name" value="WD40_rpt"/>
</dbReference>
<evidence type="ECO:0000313" key="4">
    <source>
        <dbReference type="Proteomes" id="UP000283509"/>
    </source>
</evidence>
<gene>
    <name evidence="3" type="ORF">C7M84_019379</name>
</gene>